<geneLocation type="plasmid" evidence="2">
    <name>p716811-VIM</name>
</geneLocation>
<name>A0A6B7Q086_PSEPU</name>
<dbReference type="PROSITE" id="PS51257">
    <property type="entry name" value="PROKAR_LIPOPROTEIN"/>
    <property type="match status" value="1"/>
</dbReference>
<evidence type="ECO:0008006" key="3">
    <source>
        <dbReference type="Google" id="ProtNLM"/>
    </source>
</evidence>
<keyword evidence="1" id="KW-0732">Signal</keyword>
<proteinExistence type="predicted"/>
<evidence type="ECO:0000313" key="2">
    <source>
        <dbReference type="EMBL" id="QFX76707.1"/>
    </source>
</evidence>
<feature type="chain" id="PRO_5025615430" description="Lipoprotein" evidence="1">
    <location>
        <begin position="23"/>
        <end position="135"/>
    </location>
</feature>
<accession>A0A6B7Q086</accession>
<feature type="signal peptide" evidence="1">
    <location>
        <begin position="1"/>
        <end position="22"/>
    </location>
</feature>
<organism evidence="2">
    <name type="scientific">Pseudomonas putida</name>
    <name type="common">Arthrobacter siderocapsulatus</name>
    <dbReference type="NCBI Taxonomy" id="303"/>
    <lineage>
        <taxon>Bacteria</taxon>
        <taxon>Pseudomonadati</taxon>
        <taxon>Pseudomonadota</taxon>
        <taxon>Gammaproteobacteria</taxon>
        <taxon>Pseudomonadales</taxon>
        <taxon>Pseudomonadaceae</taxon>
        <taxon>Pseudomonas</taxon>
    </lineage>
</organism>
<evidence type="ECO:0000256" key="1">
    <source>
        <dbReference type="SAM" id="SignalP"/>
    </source>
</evidence>
<dbReference type="EMBL" id="MN310372">
    <property type="protein sequence ID" value="QFX76707.1"/>
    <property type="molecule type" value="Genomic_DNA"/>
</dbReference>
<protein>
    <recommendedName>
        <fullName evidence="3">Lipoprotein</fullName>
    </recommendedName>
</protein>
<keyword evidence="2" id="KW-0614">Plasmid</keyword>
<sequence>MIKLTKLALLAIASLSACNASAVELVLSSNATEIPHDLVKETISAHLPRQIVELDGSYKLYAYLETADYQPGERLYSYSVQLHKRVEEAGTGKVYWVSTGGIRGHGVATVAQDTILANLGSDLVAGANSFKLDQM</sequence>
<reference evidence="2" key="1">
    <citation type="submission" date="2019-08" db="EMBL/GenBank/DDBJ databases">
        <authorList>
            <person name="Zhou D."/>
            <person name="Chen F."/>
        </authorList>
    </citation>
    <scope>NUCLEOTIDE SEQUENCE</scope>
    <source>
        <strain evidence="2">150716811</strain>
        <plasmid evidence="2">p716811-VIM</plasmid>
    </source>
</reference>
<dbReference type="RefSeq" id="WP_060515411.1">
    <property type="nucleotide sequence ID" value="NZ_JALKHN010000002.1"/>
</dbReference>
<dbReference type="AlphaFoldDB" id="A0A6B7Q086"/>